<dbReference type="AlphaFoldDB" id="A0A1I4X7Y0"/>
<name>A0A1I4X7Y0_9NEIS</name>
<sequence>MNPTLELLTQRRSERNYTDEPVSEAMLEAILLAGQRAPTTMNSQNISVVVVRDAAKRARIAELAGGQPWIVKAPVFLCIVADYYKTGLAVERAGKQQVINECLEGVMAVSTDAGIVLASMATAVNAQGLGCVAIGGVRADVQAVAELLELPERTFVILGLAVGHVASQLPLKPRLPVSTFRHNETYQAAGLPQAIEAYDQTLVEYWQQIGRPDGLNWSNGLSGNYSRNYRPTMKAALAKRGFKIEES</sequence>
<dbReference type="RefSeq" id="WP_091191894.1">
    <property type="nucleotide sequence ID" value="NZ_FOVE01000005.1"/>
</dbReference>
<dbReference type="InterPro" id="IPR000415">
    <property type="entry name" value="Nitroreductase-like"/>
</dbReference>
<evidence type="ECO:0000256" key="1">
    <source>
        <dbReference type="ARBA" id="ARBA00008366"/>
    </source>
</evidence>
<dbReference type="PANTHER" id="PTHR43425">
    <property type="entry name" value="OXYGEN-INSENSITIVE NADPH NITROREDUCTASE"/>
    <property type="match status" value="1"/>
</dbReference>
<reference evidence="8" key="1">
    <citation type="submission" date="2016-10" db="EMBL/GenBank/DDBJ databases">
        <authorList>
            <person name="Varghese N."/>
            <person name="Submissions S."/>
        </authorList>
    </citation>
    <scope>NUCLEOTIDE SEQUENCE [LARGE SCALE GENOMIC DNA]</scope>
    <source>
        <strain evidence="8">DSM 6150</strain>
    </source>
</reference>
<evidence type="ECO:0000259" key="6">
    <source>
        <dbReference type="Pfam" id="PF00881"/>
    </source>
</evidence>
<dbReference type="PIRSF" id="PIRSF005426">
    <property type="entry name" value="Frp"/>
    <property type="match status" value="1"/>
</dbReference>
<keyword evidence="3 5" id="KW-0288">FMN</keyword>
<evidence type="ECO:0000313" key="7">
    <source>
        <dbReference type="EMBL" id="SFN22007.1"/>
    </source>
</evidence>
<keyword evidence="2 5" id="KW-0285">Flavoprotein</keyword>
<dbReference type="STRING" id="83765.SAMN05660284_00889"/>
<dbReference type="InterPro" id="IPR016446">
    <property type="entry name" value="Flavin_OxRdtase_Frp"/>
</dbReference>
<dbReference type="SUPFAM" id="SSF55469">
    <property type="entry name" value="FMN-dependent nitroreductase-like"/>
    <property type="match status" value="1"/>
</dbReference>
<evidence type="ECO:0000256" key="3">
    <source>
        <dbReference type="ARBA" id="ARBA00022643"/>
    </source>
</evidence>
<evidence type="ECO:0000313" key="8">
    <source>
        <dbReference type="Proteomes" id="UP000242869"/>
    </source>
</evidence>
<accession>A0A1I4X7Y0</accession>
<dbReference type="Pfam" id="PF00881">
    <property type="entry name" value="Nitroreductase"/>
    <property type="match status" value="1"/>
</dbReference>
<dbReference type="InterPro" id="IPR029479">
    <property type="entry name" value="Nitroreductase"/>
</dbReference>
<feature type="domain" description="Nitroreductase" evidence="6">
    <location>
        <begin position="9"/>
        <end position="164"/>
    </location>
</feature>
<dbReference type="GO" id="GO:0016491">
    <property type="term" value="F:oxidoreductase activity"/>
    <property type="evidence" value="ECO:0007669"/>
    <property type="project" value="UniProtKB-UniRule"/>
</dbReference>
<keyword evidence="5" id="KW-0521">NADP</keyword>
<proteinExistence type="inferred from homology"/>
<evidence type="ECO:0000256" key="2">
    <source>
        <dbReference type="ARBA" id="ARBA00022630"/>
    </source>
</evidence>
<comment type="similarity">
    <text evidence="1 5">Belongs to the flavin oxidoreductase frp family.</text>
</comment>
<organism evidence="7 8">
    <name type="scientific">Formivibrio citricus</name>
    <dbReference type="NCBI Taxonomy" id="83765"/>
    <lineage>
        <taxon>Bacteria</taxon>
        <taxon>Pseudomonadati</taxon>
        <taxon>Pseudomonadota</taxon>
        <taxon>Betaproteobacteria</taxon>
        <taxon>Neisseriales</taxon>
        <taxon>Chitinibacteraceae</taxon>
        <taxon>Formivibrio</taxon>
    </lineage>
</organism>
<dbReference type="Gene3D" id="3.40.109.10">
    <property type="entry name" value="NADH Oxidase"/>
    <property type="match status" value="1"/>
</dbReference>
<gene>
    <name evidence="7" type="ORF">SAMN05660284_00889</name>
</gene>
<dbReference type="PANTHER" id="PTHR43425:SF2">
    <property type="entry name" value="OXYGEN-INSENSITIVE NADPH NITROREDUCTASE"/>
    <property type="match status" value="1"/>
</dbReference>
<evidence type="ECO:0000256" key="5">
    <source>
        <dbReference type="PIRNR" id="PIRNR005426"/>
    </source>
</evidence>
<dbReference type="Proteomes" id="UP000242869">
    <property type="component" value="Unassembled WGS sequence"/>
</dbReference>
<dbReference type="EMBL" id="FOVE01000005">
    <property type="protein sequence ID" value="SFN22007.1"/>
    <property type="molecule type" value="Genomic_DNA"/>
</dbReference>
<keyword evidence="8" id="KW-1185">Reference proteome</keyword>
<protein>
    <submittedName>
        <fullName evidence="7">FMN reductase [NAD(P)H]</fullName>
    </submittedName>
</protein>
<keyword evidence="4 5" id="KW-0560">Oxidoreductase</keyword>
<dbReference type="OrthoDB" id="3181400at2"/>
<evidence type="ECO:0000256" key="4">
    <source>
        <dbReference type="ARBA" id="ARBA00023002"/>
    </source>
</evidence>